<feature type="region of interest" description="Disordered" evidence="1">
    <location>
        <begin position="127"/>
        <end position="157"/>
    </location>
</feature>
<gene>
    <name evidence="2" type="ORF">Pfra01_001495700</name>
</gene>
<dbReference type="AlphaFoldDB" id="A0A9W6XQZ5"/>
<name>A0A9W6XQZ5_9STRA</name>
<evidence type="ECO:0000313" key="3">
    <source>
        <dbReference type="Proteomes" id="UP001165121"/>
    </source>
</evidence>
<protein>
    <submittedName>
        <fullName evidence="2">Unnamed protein product</fullName>
    </submittedName>
</protein>
<proteinExistence type="predicted"/>
<comment type="caution">
    <text evidence="2">The sequence shown here is derived from an EMBL/GenBank/DDBJ whole genome shotgun (WGS) entry which is preliminary data.</text>
</comment>
<accession>A0A9W6XQZ5</accession>
<evidence type="ECO:0000313" key="2">
    <source>
        <dbReference type="EMBL" id="GMF43783.1"/>
    </source>
</evidence>
<dbReference type="OrthoDB" id="121521at2759"/>
<feature type="compositionally biased region" description="Pro residues" evidence="1">
    <location>
        <begin position="1"/>
        <end position="17"/>
    </location>
</feature>
<dbReference type="EMBL" id="BSXT01001588">
    <property type="protein sequence ID" value="GMF43783.1"/>
    <property type="molecule type" value="Genomic_DNA"/>
</dbReference>
<evidence type="ECO:0000256" key="1">
    <source>
        <dbReference type="SAM" id="MobiDB-lite"/>
    </source>
</evidence>
<dbReference type="Proteomes" id="UP001165121">
    <property type="component" value="Unassembled WGS sequence"/>
</dbReference>
<keyword evidence="3" id="KW-1185">Reference proteome</keyword>
<reference evidence="2" key="1">
    <citation type="submission" date="2023-04" db="EMBL/GenBank/DDBJ databases">
        <title>Phytophthora fragariaefolia NBRC 109709.</title>
        <authorList>
            <person name="Ichikawa N."/>
            <person name="Sato H."/>
            <person name="Tonouchi N."/>
        </authorList>
    </citation>
    <scope>NUCLEOTIDE SEQUENCE</scope>
    <source>
        <strain evidence="2">NBRC 109709</strain>
    </source>
</reference>
<sequence>MSSSPPTPTPGPPPPLEPALTPVPALTKTPRLTWSDARLNTLLRLRMVAYGPPFLRSNGRAQLTKLWEKIRLSFNQKYRLAASIEQLKNKFNAVKALYGQTKAEETTTGNAEKPIDGVLLPPFAAEASDSEGSIPDSEVDEDPGIDDTGGTEEHSREEAIALELCRHDGMHKKRKLDLPKALVAM</sequence>
<organism evidence="2 3">
    <name type="scientific">Phytophthora fragariaefolia</name>
    <dbReference type="NCBI Taxonomy" id="1490495"/>
    <lineage>
        <taxon>Eukaryota</taxon>
        <taxon>Sar</taxon>
        <taxon>Stramenopiles</taxon>
        <taxon>Oomycota</taxon>
        <taxon>Peronosporomycetes</taxon>
        <taxon>Peronosporales</taxon>
        <taxon>Peronosporaceae</taxon>
        <taxon>Phytophthora</taxon>
    </lineage>
</organism>
<feature type="region of interest" description="Disordered" evidence="1">
    <location>
        <begin position="1"/>
        <end position="23"/>
    </location>
</feature>